<dbReference type="AlphaFoldDB" id="A0A8S1LBI2"/>
<evidence type="ECO:0000313" key="1">
    <source>
        <dbReference type="EMBL" id="CAD8065288.1"/>
    </source>
</evidence>
<dbReference type="Proteomes" id="UP000692954">
    <property type="component" value="Unassembled WGS sequence"/>
</dbReference>
<accession>A0A8S1LBI2</accession>
<protein>
    <submittedName>
        <fullName evidence="1">Uncharacterized protein</fullName>
    </submittedName>
</protein>
<comment type="caution">
    <text evidence="1">The sequence shown here is derived from an EMBL/GenBank/DDBJ whole genome shotgun (WGS) entry which is preliminary data.</text>
</comment>
<organism evidence="1 2">
    <name type="scientific">Paramecium sonneborni</name>
    <dbReference type="NCBI Taxonomy" id="65129"/>
    <lineage>
        <taxon>Eukaryota</taxon>
        <taxon>Sar</taxon>
        <taxon>Alveolata</taxon>
        <taxon>Ciliophora</taxon>
        <taxon>Intramacronucleata</taxon>
        <taxon>Oligohymenophorea</taxon>
        <taxon>Peniculida</taxon>
        <taxon>Parameciidae</taxon>
        <taxon>Paramecium</taxon>
    </lineage>
</organism>
<gene>
    <name evidence="1" type="ORF">PSON_ATCC_30995.1.T0200132</name>
</gene>
<proteinExistence type="predicted"/>
<keyword evidence="2" id="KW-1185">Reference proteome</keyword>
<name>A0A8S1LBI2_9CILI</name>
<sequence>MKQISDICKELKVKYLFRMYSKQYQISLCITNKCFNSVFFQGQLSWLICLPFRLISVVKFEAN</sequence>
<reference evidence="1" key="1">
    <citation type="submission" date="2021-01" db="EMBL/GenBank/DDBJ databases">
        <authorList>
            <consortium name="Genoscope - CEA"/>
            <person name="William W."/>
        </authorList>
    </citation>
    <scope>NUCLEOTIDE SEQUENCE</scope>
</reference>
<evidence type="ECO:0000313" key="2">
    <source>
        <dbReference type="Proteomes" id="UP000692954"/>
    </source>
</evidence>
<dbReference type="EMBL" id="CAJJDN010000020">
    <property type="protein sequence ID" value="CAD8065288.1"/>
    <property type="molecule type" value="Genomic_DNA"/>
</dbReference>